<dbReference type="RefSeq" id="WP_208693715.1">
    <property type="nucleotide sequence ID" value="NZ_CP022198.1"/>
</dbReference>
<proteinExistence type="predicted"/>
<reference evidence="1 2" key="1">
    <citation type="submission" date="2017-06" db="EMBL/GenBank/DDBJ databases">
        <title>Evolution towards high GC content and high-temperature stress adaptation in endophytic Pseudomonas oryzihabitans impacted its plant-growth promoting traits.</title>
        <authorList>
            <person name="Nascimento F.X."/>
        </authorList>
    </citation>
    <scope>NUCLEOTIDE SEQUENCE [LARGE SCALE GENOMIC DNA]</scope>
    <source>
        <strain evidence="1 2">MS8</strain>
    </source>
</reference>
<gene>
    <name evidence="1" type="ORF">CE139_04485</name>
</gene>
<evidence type="ECO:0000313" key="2">
    <source>
        <dbReference type="Proteomes" id="UP000250579"/>
    </source>
</evidence>
<evidence type="ECO:0000313" key="1">
    <source>
        <dbReference type="EMBL" id="AXA65089.1"/>
    </source>
</evidence>
<name>A0A2Z5A4Q5_9PSED</name>
<sequence length="157" mass="17601">MTPAIDPQASNGRISHLYGLALTTLDEAHEALREEAVRLRDEYFEDAKARANGKIIYRLIDVRGNGKGSVSIAWCKVYFFNGEGGKKKHARSPIAKGLGHTYAASTVTFGMETWFVELFQLYEPKLAIIREQLLNVGKMRKQLLLQQRKVNANPPVA</sequence>
<dbReference type="Proteomes" id="UP000250579">
    <property type="component" value="Chromosome"/>
</dbReference>
<dbReference type="InterPro" id="IPR045809">
    <property type="entry name" value="MobI"/>
</dbReference>
<dbReference type="AlphaFoldDB" id="A0A2Z5A4Q5"/>
<protein>
    <submittedName>
        <fullName evidence="1">Uncharacterized protein</fullName>
    </submittedName>
</protein>
<dbReference type="EMBL" id="CP022198">
    <property type="protein sequence ID" value="AXA65089.1"/>
    <property type="molecule type" value="Genomic_DNA"/>
</dbReference>
<organism evidence="1 2">
    <name type="scientific">Pseudomonas oryzihabitans</name>
    <dbReference type="NCBI Taxonomy" id="47885"/>
    <lineage>
        <taxon>Bacteria</taxon>
        <taxon>Pseudomonadati</taxon>
        <taxon>Pseudomonadota</taxon>
        <taxon>Gammaproteobacteria</taxon>
        <taxon>Pseudomonadales</taxon>
        <taxon>Pseudomonadaceae</taxon>
        <taxon>Pseudomonas</taxon>
    </lineage>
</organism>
<dbReference type="Pfam" id="PF19456">
    <property type="entry name" value="MobI"/>
    <property type="match status" value="1"/>
</dbReference>
<accession>A0A2Z5A4Q5</accession>